<dbReference type="RefSeq" id="WP_347436480.1">
    <property type="nucleotide sequence ID" value="NZ_CP089291.1"/>
</dbReference>
<name>A0ABY4CHL9_9BACL</name>
<dbReference type="Gene3D" id="3.90.1720.10">
    <property type="entry name" value="endopeptidase domain like (from Nostoc punctiforme)"/>
    <property type="match status" value="1"/>
</dbReference>
<keyword evidence="2" id="KW-1185">Reference proteome</keyword>
<reference evidence="1" key="1">
    <citation type="submission" date="2021-12" db="EMBL/GenBank/DDBJ databases">
        <title>Alicyclobacillaceae gen. nov., sp. nov., isolated from chalcocite enrichment system.</title>
        <authorList>
            <person name="Jiang Z."/>
        </authorList>
    </citation>
    <scope>NUCLEOTIDE SEQUENCE</scope>
    <source>
        <strain evidence="1">MYW30-H2</strain>
    </source>
</reference>
<protein>
    <submittedName>
        <fullName evidence="1">Uncharacterized protein</fullName>
    </submittedName>
</protein>
<dbReference type="Proteomes" id="UP000830167">
    <property type="component" value="Chromosome"/>
</dbReference>
<proteinExistence type="predicted"/>
<sequence length="161" mass="19564">MEWQADDFIVVRGANLKLELGDLIFVRRARWIQWLTKSKYQYVSMYIGCGRVLEAQWLQNLCYRFLSAYKEEYDVYRYNDVLNDFQKGRILFFLRSYIRNPFDTSNVFARFFYYMLRQKKSYRFLCARFVRDAYTFAGLTMPEDEVLPEDLAGSEYFHQVN</sequence>
<dbReference type="SUPFAM" id="SSF54001">
    <property type="entry name" value="Cysteine proteinases"/>
    <property type="match status" value="1"/>
</dbReference>
<evidence type="ECO:0000313" key="2">
    <source>
        <dbReference type="Proteomes" id="UP000830167"/>
    </source>
</evidence>
<accession>A0ABY4CHL9</accession>
<gene>
    <name evidence="1" type="ORF">LSG31_18220</name>
</gene>
<dbReference type="InterPro" id="IPR038765">
    <property type="entry name" value="Papain-like_cys_pep_sf"/>
</dbReference>
<organism evidence="1 2">
    <name type="scientific">Fodinisporobacter ferrooxydans</name>
    <dbReference type="NCBI Taxonomy" id="2901836"/>
    <lineage>
        <taxon>Bacteria</taxon>
        <taxon>Bacillati</taxon>
        <taxon>Bacillota</taxon>
        <taxon>Bacilli</taxon>
        <taxon>Bacillales</taxon>
        <taxon>Alicyclobacillaceae</taxon>
        <taxon>Fodinisporobacter</taxon>
    </lineage>
</organism>
<evidence type="ECO:0000313" key="1">
    <source>
        <dbReference type="EMBL" id="UOF89789.1"/>
    </source>
</evidence>
<dbReference type="EMBL" id="CP089291">
    <property type="protein sequence ID" value="UOF89789.1"/>
    <property type="molecule type" value="Genomic_DNA"/>
</dbReference>